<feature type="compositionally biased region" description="Polar residues" evidence="5">
    <location>
        <begin position="452"/>
        <end position="462"/>
    </location>
</feature>
<evidence type="ECO:0000256" key="2">
    <source>
        <dbReference type="ARBA" id="ARBA00022454"/>
    </source>
</evidence>
<feature type="compositionally biased region" description="Low complexity" evidence="5">
    <location>
        <begin position="1211"/>
        <end position="1223"/>
    </location>
</feature>
<keyword evidence="3" id="KW-0779">Telomere</keyword>
<dbReference type="Gene3D" id="2.40.50.140">
    <property type="entry name" value="Nucleic acid-binding proteins"/>
    <property type="match status" value="1"/>
</dbReference>
<feature type="compositionally biased region" description="Acidic residues" evidence="5">
    <location>
        <begin position="575"/>
        <end position="595"/>
    </location>
</feature>
<feature type="region of interest" description="Disordered" evidence="5">
    <location>
        <begin position="1118"/>
        <end position="1286"/>
    </location>
</feature>
<evidence type="ECO:0000313" key="8">
    <source>
        <dbReference type="Proteomes" id="UP000224634"/>
    </source>
</evidence>
<evidence type="ECO:0000259" key="6">
    <source>
        <dbReference type="SMART" id="SM00976"/>
    </source>
</evidence>
<dbReference type="SUPFAM" id="SSF50249">
    <property type="entry name" value="Nucleic acid-binding proteins"/>
    <property type="match status" value="1"/>
</dbReference>
<feature type="compositionally biased region" description="Polar residues" evidence="5">
    <location>
        <begin position="426"/>
        <end position="435"/>
    </location>
</feature>
<feature type="region of interest" description="Disordered" evidence="5">
    <location>
        <begin position="938"/>
        <end position="957"/>
    </location>
</feature>
<evidence type="ECO:0000256" key="5">
    <source>
        <dbReference type="SAM" id="MobiDB-lite"/>
    </source>
</evidence>
<accession>A0A2B7Z1F7</accession>
<dbReference type="PANTHER" id="PTHR14513">
    <property type="entry name" value="PROTECTION OF TELOMERES 1"/>
    <property type="match status" value="1"/>
</dbReference>
<dbReference type="GO" id="GO:0000783">
    <property type="term" value="C:nuclear telomere cap complex"/>
    <property type="evidence" value="ECO:0007669"/>
    <property type="project" value="TreeGrafter"/>
</dbReference>
<dbReference type="SMART" id="SM00976">
    <property type="entry name" value="Telo_bind"/>
    <property type="match status" value="1"/>
</dbReference>
<dbReference type="GO" id="GO:0016233">
    <property type="term" value="P:telomere capping"/>
    <property type="evidence" value="ECO:0007669"/>
    <property type="project" value="TreeGrafter"/>
</dbReference>
<keyword evidence="8" id="KW-1185">Reference proteome</keyword>
<feature type="compositionally biased region" description="Basic and acidic residues" evidence="5">
    <location>
        <begin position="1252"/>
        <end position="1263"/>
    </location>
</feature>
<feature type="compositionally biased region" description="Basic residues" evidence="5">
    <location>
        <begin position="1238"/>
        <end position="1251"/>
    </location>
</feature>
<sequence length="1286" mass="139771">MEAASTPTKAALSAATVTPLAQLSPSIENPKSRYFRAVIVLLWPFSSSTKQLSLLLSEPDFRLRGSKGQVKVKFCGASAENIAKSKLGIGDTVFLSLDGAKWKERDAKIGTPGECIDWDLRYNGRLLLEICRDSQVLDTVDIDTQDAEPGKATVTTTPTSTPPPTSKFGRLESLSTKAWASPVFSRSIRTSFGSLSGSAFDPLAEEDGFIPGKGRKRTRFGRPSGEWTFVNTPPSPTQDTDEWHVEDDMEIDDLDDLEDQEIIEPSQGDTIPLSQSTAHLESMTQDDEDISTKEAPKLVLQTENLETTVPQFQLEPESNVDHAAVQTQETAIAADLSDRLAESETALQVPPTALRRFEGLGSVDSMLQPAETPRLRPLMSPGIPIVSPLESSLGGGNSYFHTAHSSFQSSTQATSDSLRYVDRGDSTTQSITGQVEPTYPPLNQDGLDRDGQLTQDNETPAATQKPVVDTAQHVESSEYVLVSASQTADVAPGEQVLASQGAAEVNTSPAEAEAAILEQDQPSPDVEEADHVSGAGGPEMVEQGIEGEVSEIEDGLEGVVSDVEEIEQVERQIGEESESDIEPYTDEEMSDDELENEFLSGSESVFGGCDEASDPNPEVNVARYPIVSTGTREVIVLDSSDEESEAGEIPVPNDAGLPVTETEAVPADTHEPPSDKYEEDVLASGDGVGITGAVEQLQSVPEDSDMEEPPPNPDAIGNHEHHEISLELASEYSGGRRSPSMSSTSAVETEPVLKVESSFPGTPDDQPSSLGDGPELSTGSDITRRTDTGLMLDGASDALSYRYEETRIEMFHSSEASVFTPDNTRNSLSIQHGLAHIQPQFALPTPETSQQTQFIRTGSDALSMSMNDQIPAADVTTSFSDQFTVSHSPDIRDIPPVLADHSAALAEEPSVTDETKQEYWVDGTAERGDNEQVTRRSAKMHERAGSETSVAQPSLQSPGLRTSLSYFPPLSRLAENFDKRVDTISVIIYSSKITQSAKRPWHYFVTLFITDPSMSGSPTSAVLFRPHKKSLPSVSTGDVILLRNFQVQTVDHRMMLKSTNESAWAVFIEDRDGARVQMNGPPLEHGEEEQNYAAELRKWFYEGGGVDLALMHHQPTAPDLESVEASSVASSEDGSLAGKEADEEPQQQQRQQEEEEKDQKYTNIFQQFARPKKSKSRRRITSGSVEEVAAATSSAAAESSSPPPSTDRGSTETSSIASSETGSLQGRRPTNVFQQFARPKKKPKKKHRRRITIHELRDGKRYTEVGSPSDQESIHELRDGTVYTHL</sequence>
<dbReference type="InterPro" id="IPR028389">
    <property type="entry name" value="POT1"/>
</dbReference>
<evidence type="ECO:0000256" key="4">
    <source>
        <dbReference type="ARBA" id="ARBA00023125"/>
    </source>
</evidence>
<dbReference type="GO" id="GO:0032210">
    <property type="term" value="P:regulation of telomere maintenance via telomerase"/>
    <property type="evidence" value="ECO:0007669"/>
    <property type="project" value="TreeGrafter"/>
</dbReference>
<dbReference type="OrthoDB" id="5363079at2759"/>
<dbReference type="STRING" id="1447883.A0A2B7Z1F7"/>
<keyword evidence="4" id="KW-0238">DNA-binding</keyword>
<comment type="caution">
    <text evidence="7">The sequence shown here is derived from an EMBL/GenBank/DDBJ whole genome shotgun (WGS) entry which is preliminary data.</text>
</comment>
<dbReference type="GO" id="GO:0010521">
    <property type="term" value="F:telomerase inhibitor activity"/>
    <property type="evidence" value="ECO:0007669"/>
    <property type="project" value="TreeGrafter"/>
</dbReference>
<feature type="region of interest" description="Disordered" evidence="5">
    <location>
        <begin position="518"/>
        <end position="540"/>
    </location>
</feature>
<dbReference type="EMBL" id="PDNA01000009">
    <property type="protein sequence ID" value="PGH27161.1"/>
    <property type="molecule type" value="Genomic_DNA"/>
</dbReference>
<protein>
    <recommendedName>
        <fullName evidence="6">Telomeric single stranded DNA binding POT1/Cdc13 domain-containing protein</fullName>
    </recommendedName>
</protein>
<evidence type="ECO:0000256" key="1">
    <source>
        <dbReference type="ARBA" id="ARBA00004574"/>
    </source>
</evidence>
<feature type="compositionally biased region" description="Low complexity" evidence="5">
    <location>
        <begin position="1123"/>
        <end position="1132"/>
    </location>
</feature>
<keyword evidence="2" id="KW-0158">Chromosome</keyword>
<comment type="subcellular location">
    <subcellularLocation>
        <location evidence="1">Chromosome</location>
        <location evidence="1">Telomere</location>
    </subcellularLocation>
</comment>
<organism evidence="7 8">
    <name type="scientific">Polytolypa hystricis (strain UAMH7299)</name>
    <dbReference type="NCBI Taxonomy" id="1447883"/>
    <lineage>
        <taxon>Eukaryota</taxon>
        <taxon>Fungi</taxon>
        <taxon>Dikarya</taxon>
        <taxon>Ascomycota</taxon>
        <taxon>Pezizomycotina</taxon>
        <taxon>Eurotiomycetes</taxon>
        <taxon>Eurotiomycetidae</taxon>
        <taxon>Onygenales</taxon>
        <taxon>Onygenales incertae sedis</taxon>
        <taxon>Polytolypa</taxon>
    </lineage>
</organism>
<proteinExistence type="predicted"/>
<name>A0A2B7Z1F7_POLH7</name>
<dbReference type="Proteomes" id="UP000224634">
    <property type="component" value="Unassembled WGS sequence"/>
</dbReference>
<feature type="region of interest" description="Disordered" evidence="5">
    <location>
        <begin position="570"/>
        <end position="595"/>
    </location>
</feature>
<dbReference type="GO" id="GO:0098505">
    <property type="term" value="F:G-rich strand telomeric DNA binding"/>
    <property type="evidence" value="ECO:0007669"/>
    <property type="project" value="TreeGrafter"/>
</dbReference>
<feature type="region of interest" description="Disordered" evidence="5">
    <location>
        <begin position="731"/>
        <end position="789"/>
    </location>
</feature>
<feature type="compositionally biased region" description="Basic residues" evidence="5">
    <location>
        <begin position="1170"/>
        <end position="1180"/>
    </location>
</feature>
<feature type="compositionally biased region" description="Polar residues" evidence="5">
    <location>
        <begin position="946"/>
        <end position="957"/>
    </location>
</feature>
<feature type="region of interest" description="Disordered" evidence="5">
    <location>
        <begin position="426"/>
        <end position="467"/>
    </location>
</feature>
<reference evidence="7 8" key="1">
    <citation type="submission" date="2017-10" db="EMBL/GenBank/DDBJ databases">
        <title>Comparative genomics in systemic dimorphic fungi from Ajellomycetaceae.</title>
        <authorList>
            <person name="Munoz J.F."/>
            <person name="Mcewen J.G."/>
            <person name="Clay O.K."/>
            <person name="Cuomo C.A."/>
        </authorList>
    </citation>
    <scope>NUCLEOTIDE SEQUENCE [LARGE SCALE GENOMIC DNA]</scope>
    <source>
        <strain evidence="7 8">UAMH7299</strain>
    </source>
</reference>
<dbReference type="Pfam" id="PF02765">
    <property type="entry name" value="POT1"/>
    <property type="match status" value="1"/>
</dbReference>
<feature type="region of interest" description="Disordered" evidence="5">
    <location>
        <begin position="210"/>
        <end position="241"/>
    </location>
</feature>
<dbReference type="InterPro" id="IPR011564">
    <property type="entry name" value="Telomer_end-bd_POT1/Cdc13"/>
</dbReference>
<feature type="region of interest" description="Disordered" evidence="5">
    <location>
        <begin position="637"/>
        <end position="719"/>
    </location>
</feature>
<feature type="region of interest" description="Disordered" evidence="5">
    <location>
        <begin position="147"/>
        <end position="169"/>
    </location>
</feature>
<gene>
    <name evidence="7" type="ORF">AJ80_01118</name>
</gene>
<feature type="compositionally biased region" description="Low complexity" evidence="5">
    <location>
        <begin position="1184"/>
        <end position="1200"/>
    </location>
</feature>
<dbReference type="InterPro" id="IPR012340">
    <property type="entry name" value="NA-bd_OB-fold"/>
</dbReference>
<evidence type="ECO:0000256" key="3">
    <source>
        <dbReference type="ARBA" id="ARBA00022895"/>
    </source>
</evidence>
<evidence type="ECO:0000313" key="7">
    <source>
        <dbReference type="EMBL" id="PGH27161.1"/>
    </source>
</evidence>
<feature type="domain" description="Telomeric single stranded DNA binding POT1/Cdc13" evidence="6">
    <location>
        <begin position="967"/>
        <end position="1101"/>
    </location>
</feature>
<dbReference type="PANTHER" id="PTHR14513:SF0">
    <property type="entry name" value="PROTECTION OF TELOMERES PROTEIN 1"/>
    <property type="match status" value="1"/>
</dbReference>
<dbReference type="CDD" id="cd04497">
    <property type="entry name" value="hPOT1_OB1_like"/>
    <property type="match status" value="1"/>
</dbReference>